<feature type="transmembrane region" description="Helical" evidence="5">
    <location>
        <begin position="92"/>
        <end position="113"/>
    </location>
</feature>
<keyword evidence="2 5" id="KW-0812">Transmembrane</keyword>
<dbReference type="Proteomes" id="UP001164803">
    <property type="component" value="Chromosome"/>
</dbReference>
<keyword evidence="3 5" id="KW-1133">Transmembrane helix</keyword>
<sequence>MSGLKKGAITLVGAVAATCAFMGPATSIYFNTGMGVQNAGNAFGFAFLVAMVAMLFVAYVIAQFAKKLPSSGFAYTFSVNGLGAKPGFLTGWLLVGGYAMLAPMLLSAIGYFLHLFFSTYFHINISWGIFSIIVGAIVLILSCMGCHAIDSRRLGHVDYRSGRHGRFFHHGIRPRWFRRCDVSCI</sequence>
<evidence type="ECO:0000256" key="4">
    <source>
        <dbReference type="ARBA" id="ARBA00023136"/>
    </source>
</evidence>
<gene>
    <name evidence="6" type="ORF">NZD86_09720</name>
</gene>
<feature type="transmembrane region" description="Helical" evidence="5">
    <location>
        <begin position="125"/>
        <end position="144"/>
    </location>
</feature>
<evidence type="ECO:0000256" key="1">
    <source>
        <dbReference type="ARBA" id="ARBA00004141"/>
    </source>
</evidence>
<organism evidence="6 7">
    <name type="scientific">Alicyclobacillus dauci</name>
    <dbReference type="NCBI Taxonomy" id="1475485"/>
    <lineage>
        <taxon>Bacteria</taxon>
        <taxon>Bacillati</taxon>
        <taxon>Bacillota</taxon>
        <taxon>Bacilli</taxon>
        <taxon>Bacillales</taxon>
        <taxon>Alicyclobacillaceae</taxon>
        <taxon>Alicyclobacillus</taxon>
    </lineage>
</organism>
<dbReference type="EMBL" id="CP104064">
    <property type="protein sequence ID" value="WAH38725.1"/>
    <property type="molecule type" value="Genomic_DNA"/>
</dbReference>
<dbReference type="RefSeq" id="WP_268046314.1">
    <property type="nucleotide sequence ID" value="NZ_CP104064.1"/>
</dbReference>
<feature type="transmembrane region" description="Helical" evidence="5">
    <location>
        <begin position="42"/>
        <end position="62"/>
    </location>
</feature>
<evidence type="ECO:0000313" key="6">
    <source>
        <dbReference type="EMBL" id="WAH38725.1"/>
    </source>
</evidence>
<reference evidence="6" key="1">
    <citation type="submission" date="2022-08" db="EMBL/GenBank/DDBJ databases">
        <title>Alicyclobacillus dauci DSM2870, complete genome.</title>
        <authorList>
            <person name="Wang Q."/>
            <person name="Cai R."/>
            <person name="Wang Z."/>
        </authorList>
    </citation>
    <scope>NUCLEOTIDE SEQUENCE</scope>
    <source>
        <strain evidence="6">DSM 28700</strain>
    </source>
</reference>
<dbReference type="InterPro" id="IPR002293">
    <property type="entry name" value="AA/rel_permease1"/>
</dbReference>
<feature type="transmembrane region" description="Helical" evidence="5">
    <location>
        <begin position="7"/>
        <end position="30"/>
    </location>
</feature>
<keyword evidence="4 5" id="KW-0472">Membrane</keyword>
<accession>A0ABY6Z7K1</accession>
<evidence type="ECO:0000313" key="7">
    <source>
        <dbReference type="Proteomes" id="UP001164803"/>
    </source>
</evidence>
<dbReference type="Pfam" id="PF13520">
    <property type="entry name" value="AA_permease_2"/>
    <property type="match status" value="1"/>
</dbReference>
<evidence type="ECO:0000256" key="5">
    <source>
        <dbReference type="SAM" id="Phobius"/>
    </source>
</evidence>
<evidence type="ECO:0000256" key="2">
    <source>
        <dbReference type="ARBA" id="ARBA00022692"/>
    </source>
</evidence>
<dbReference type="Gene3D" id="1.20.1740.10">
    <property type="entry name" value="Amino acid/polyamine transporter I"/>
    <property type="match status" value="1"/>
</dbReference>
<keyword evidence="7" id="KW-1185">Reference proteome</keyword>
<evidence type="ECO:0000256" key="3">
    <source>
        <dbReference type="ARBA" id="ARBA00022989"/>
    </source>
</evidence>
<proteinExistence type="predicted"/>
<protein>
    <submittedName>
        <fullName evidence="6">Amino acid permease</fullName>
    </submittedName>
</protein>
<comment type="subcellular location">
    <subcellularLocation>
        <location evidence="1">Membrane</location>
        <topology evidence="1">Multi-pass membrane protein</topology>
    </subcellularLocation>
</comment>
<name>A0ABY6Z7K1_9BACL</name>